<evidence type="ECO:0000256" key="3">
    <source>
        <dbReference type="ARBA" id="ARBA00007739"/>
    </source>
</evidence>
<evidence type="ECO:0000313" key="16">
    <source>
        <dbReference type="EMBL" id="KWT76380.1"/>
    </source>
</evidence>
<dbReference type="InterPro" id="IPR009647">
    <property type="entry name" value="PBP_C"/>
</dbReference>
<dbReference type="PANTHER" id="PTHR32282:SF15">
    <property type="entry name" value="PENICILLIN-BINDING PROTEIN 1C"/>
    <property type="match status" value="1"/>
</dbReference>
<feature type="domain" description="Penicillin-binding C-terminal" evidence="15">
    <location>
        <begin position="669"/>
        <end position="750"/>
    </location>
</feature>
<name>A0ABR5SBF3_9BACT</name>
<dbReference type="EC" id="2.4.99.28" evidence="10"/>
<feature type="transmembrane region" description="Helical" evidence="12">
    <location>
        <begin position="21"/>
        <end position="39"/>
    </location>
</feature>
<dbReference type="Pfam" id="PF00912">
    <property type="entry name" value="Transgly"/>
    <property type="match status" value="1"/>
</dbReference>
<evidence type="ECO:0000259" key="13">
    <source>
        <dbReference type="Pfam" id="PF00905"/>
    </source>
</evidence>
<dbReference type="NCBIfam" id="TIGR02073">
    <property type="entry name" value="PBP_1c"/>
    <property type="match status" value="1"/>
</dbReference>
<keyword evidence="9" id="KW-0511">Multifunctional enzyme</keyword>
<evidence type="ECO:0000256" key="12">
    <source>
        <dbReference type="SAM" id="Phobius"/>
    </source>
</evidence>
<evidence type="ECO:0000256" key="2">
    <source>
        <dbReference type="ARBA" id="ARBA00007090"/>
    </source>
</evidence>
<dbReference type="InterPro" id="IPR012338">
    <property type="entry name" value="Beta-lactam/transpept-like"/>
</dbReference>
<evidence type="ECO:0000313" key="17">
    <source>
        <dbReference type="Proteomes" id="UP000060487"/>
    </source>
</evidence>
<evidence type="ECO:0000256" key="4">
    <source>
        <dbReference type="ARBA" id="ARBA00022645"/>
    </source>
</evidence>
<comment type="caution">
    <text evidence="16">The sequence shown here is derived from an EMBL/GenBank/DDBJ whole genome shotgun (WGS) entry which is preliminary data.</text>
</comment>
<accession>A0ABR5SBF3</accession>
<dbReference type="RefSeq" id="WP_236861827.1">
    <property type="nucleotide sequence ID" value="NZ_LNQR01000126.1"/>
</dbReference>
<dbReference type="PANTHER" id="PTHR32282">
    <property type="entry name" value="BINDING PROTEIN TRANSPEPTIDASE, PUTATIVE-RELATED"/>
    <property type="match status" value="1"/>
</dbReference>
<dbReference type="InterPro" id="IPR001460">
    <property type="entry name" value="PCN-bd_Tpept"/>
</dbReference>
<reference evidence="16 17" key="1">
    <citation type="submission" date="2015-11" db="EMBL/GenBank/DDBJ databases">
        <authorList>
            <person name="Lin W."/>
        </authorList>
    </citation>
    <scope>NUCLEOTIDE SEQUENCE [LARGE SCALE GENOMIC DNA]</scope>
    <source>
        <strain evidence="16 17">HCH-1</strain>
    </source>
</reference>
<evidence type="ECO:0000259" key="14">
    <source>
        <dbReference type="Pfam" id="PF00912"/>
    </source>
</evidence>
<comment type="similarity">
    <text evidence="2">In the C-terminal section; belongs to the transpeptidase family.</text>
</comment>
<evidence type="ECO:0000256" key="7">
    <source>
        <dbReference type="ARBA" id="ARBA00022679"/>
    </source>
</evidence>
<evidence type="ECO:0000256" key="10">
    <source>
        <dbReference type="ARBA" id="ARBA00044770"/>
    </source>
</evidence>
<evidence type="ECO:0000259" key="15">
    <source>
        <dbReference type="Pfam" id="PF06832"/>
    </source>
</evidence>
<evidence type="ECO:0000256" key="6">
    <source>
        <dbReference type="ARBA" id="ARBA00022676"/>
    </source>
</evidence>
<comment type="catalytic activity">
    <reaction evidence="11">
        <text>[GlcNAc-(1-&gt;4)-Mur2Ac(oyl-L-Ala-gamma-D-Glu-L-Lys-D-Ala-D-Ala)](n)-di-trans,octa-cis-undecaprenyl diphosphate + beta-D-GlcNAc-(1-&gt;4)-Mur2Ac(oyl-L-Ala-gamma-D-Glu-L-Lys-D-Ala-D-Ala)-di-trans,octa-cis-undecaprenyl diphosphate = [GlcNAc-(1-&gt;4)-Mur2Ac(oyl-L-Ala-gamma-D-Glu-L-Lys-D-Ala-D-Ala)](n+1)-di-trans,octa-cis-undecaprenyl diphosphate + di-trans,octa-cis-undecaprenyl diphosphate + H(+)</text>
        <dbReference type="Rhea" id="RHEA:23708"/>
        <dbReference type="Rhea" id="RHEA-COMP:9602"/>
        <dbReference type="Rhea" id="RHEA-COMP:9603"/>
        <dbReference type="ChEBI" id="CHEBI:15378"/>
        <dbReference type="ChEBI" id="CHEBI:58405"/>
        <dbReference type="ChEBI" id="CHEBI:60033"/>
        <dbReference type="ChEBI" id="CHEBI:78435"/>
        <dbReference type="EC" id="2.4.99.28"/>
    </reaction>
</comment>
<comment type="similarity">
    <text evidence="3">In the N-terminal section; belongs to the glycosyltransferase 51 family.</text>
</comment>
<dbReference type="Pfam" id="PF00905">
    <property type="entry name" value="Transpeptidase"/>
    <property type="match status" value="1"/>
</dbReference>
<evidence type="ECO:0000256" key="11">
    <source>
        <dbReference type="ARBA" id="ARBA00049902"/>
    </source>
</evidence>
<dbReference type="InterPro" id="IPR050396">
    <property type="entry name" value="Glycosyltr_51/Transpeptidase"/>
</dbReference>
<sequence length="753" mass="82857">MLNAFATGLRLSLTNRYMLQWFSRWHYVLGGGIIYNIWIYHLKKKLILTLIIIVLALLCAAYLVFFSGGGAQQSYQQVRDSYKASEAVLLDRNMEVIHELRIDTKGRRLAWQPLKDISPAVVQAIIHTEDKRFYAHHGVDWRAIASISLKKLTSGTRRGGSTITMQLASIFNDGGFKPKKGRRSFLQKISQIKAALALERQWTKDEILEGYLNLVSYRGELSGIGAAARGLFDKDPSGLTQSQALLLAALVGAPNAAYQAAGERACKLAQGLQWNDSCGQIKILAYNTLSVPYQIRPRTAFAPHAARLLIKNGKQEAVSTLDGELQRLVLDRLDRHLIALKENNVSDGAVLVAENKTGEILAYVGNGGGAYSSAVKVDGIRSERQAGSTLKPFLYELALERGFLTAASILDDSPLRIQTTSGLFIPQNYGKDFKGQVSARTALSSSLNVPAVRVLEIAGLEAFTVQLKVLGFKGLREDAEFYGYSIALGSLDITLFELVNAYRTLANGGMMGDLTLTPQPGPPVTKQILDARAVYIISNILSDRGARSLTFGFDNPLATRFWTAVKTGTSKDMRDNWCVGYSERYTVGVWVGNFSGEPMKDVSGITGAAPLWTEIMNYLHSAAPSNAPAQPSGVMSGSIAFEDDVEPDRSELFIAGTEPVKTQIRLNKEYETPRITYPPSETIISLDPDIGEANQMVVFQYTPQHERLTWTLNGEKLGTQGTPQLWKPKKGSYRLSIVNNEGKNLDTVSFQVR</sequence>
<keyword evidence="12" id="KW-0472">Membrane</keyword>
<dbReference type="Proteomes" id="UP000060487">
    <property type="component" value="Unassembled WGS sequence"/>
</dbReference>
<dbReference type="Gene3D" id="3.40.710.10">
    <property type="entry name" value="DD-peptidase/beta-lactamase superfamily"/>
    <property type="match status" value="1"/>
</dbReference>
<gene>
    <name evidence="16" type="ORF">ASN18_3165</name>
</gene>
<evidence type="ECO:0000256" key="5">
    <source>
        <dbReference type="ARBA" id="ARBA00022670"/>
    </source>
</evidence>
<protein>
    <recommendedName>
        <fullName evidence="10">peptidoglycan glycosyltransferase</fullName>
        <ecNumber evidence="10">2.4.99.28</ecNumber>
    </recommendedName>
</protein>
<dbReference type="SUPFAM" id="SSF53955">
    <property type="entry name" value="Lysozyme-like"/>
    <property type="match status" value="1"/>
</dbReference>
<keyword evidence="4" id="KW-0121">Carboxypeptidase</keyword>
<keyword evidence="17" id="KW-1185">Reference proteome</keyword>
<keyword evidence="12" id="KW-0812">Transmembrane</keyword>
<organism evidence="16 17">
    <name type="scientific">Candidatus Magnetominusculus xianensis</name>
    <dbReference type="NCBI Taxonomy" id="1748249"/>
    <lineage>
        <taxon>Bacteria</taxon>
        <taxon>Pseudomonadati</taxon>
        <taxon>Nitrospirota</taxon>
        <taxon>Nitrospiria</taxon>
        <taxon>Nitrospirales</taxon>
        <taxon>Nitrospiraceae</taxon>
        <taxon>Candidatus Magnetominusculus</taxon>
    </lineage>
</organism>
<dbReference type="InterPro" id="IPR036950">
    <property type="entry name" value="PBP_transglycosylase"/>
</dbReference>
<feature type="domain" description="Penicillin-binding protein transpeptidase" evidence="13">
    <location>
        <begin position="348"/>
        <end position="584"/>
    </location>
</feature>
<feature type="transmembrane region" description="Helical" evidence="12">
    <location>
        <begin position="46"/>
        <end position="66"/>
    </location>
</feature>
<dbReference type="Gene3D" id="1.10.3810.10">
    <property type="entry name" value="Biosynthetic peptidoglycan transglycosylase-like"/>
    <property type="match status" value="1"/>
</dbReference>
<evidence type="ECO:0000256" key="8">
    <source>
        <dbReference type="ARBA" id="ARBA00022801"/>
    </source>
</evidence>
<evidence type="ECO:0000256" key="1">
    <source>
        <dbReference type="ARBA" id="ARBA00004752"/>
    </source>
</evidence>
<keyword evidence="6" id="KW-0328">Glycosyltransferase</keyword>
<dbReference type="InterPro" id="IPR001264">
    <property type="entry name" value="Glyco_trans_51"/>
</dbReference>
<dbReference type="Pfam" id="PF06832">
    <property type="entry name" value="BiPBP_C"/>
    <property type="match status" value="1"/>
</dbReference>
<keyword evidence="5" id="KW-0645">Protease</keyword>
<proteinExistence type="inferred from homology"/>
<comment type="pathway">
    <text evidence="1">Cell wall biogenesis; peptidoglycan biosynthesis.</text>
</comment>
<dbReference type="SUPFAM" id="SSF56601">
    <property type="entry name" value="beta-lactamase/transpeptidase-like"/>
    <property type="match status" value="1"/>
</dbReference>
<dbReference type="EMBL" id="LNQR01000126">
    <property type="protein sequence ID" value="KWT76380.1"/>
    <property type="molecule type" value="Genomic_DNA"/>
</dbReference>
<dbReference type="InterPro" id="IPR011815">
    <property type="entry name" value="PBP_1c"/>
</dbReference>
<keyword evidence="8" id="KW-0378">Hydrolase</keyword>
<keyword evidence="12" id="KW-1133">Transmembrane helix</keyword>
<feature type="domain" description="Glycosyl transferase family 51" evidence="14">
    <location>
        <begin position="105"/>
        <end position="260"/>
    </location>
</feature>
<keyword evidence="7" id="KW-0808">Transferase</keyword>
<evidence type="ECO:0000256" key="9">
    <source>
        <dbReference type="ARBA" id="ARBA00023268"/>
    </source>
</evidence>
<dbReference type="InterPro" id="IPR023346">
    <property type="entry name" value="Lysozyme-like_dom_sf"/>
</dbReference>